<dbReference type="Gene3D" id="3.60.10.10">
    <property type="entry name" value="Endonuclease/exonuclease/phosphatase"/>
    <property type="match status" value="1"/>
</dbReference>
<gene>
    <name evidence="2" type="ORF">CHRIB12_LOCUS7918</name>
    <name evidence="3" type="ORF">RhiirA5_435394</name>
</gene>
<reference evidence="3 4" key="1">
    <citation type="submission" date="2016-04" db="EMBL/GenBank/DDBJ databases">
        <title>Genome analyses suggest a sexual origin of heterokaryosis in a supposedly ancient asexual fungus.</title>
        <authorList>
            <person name="Ropars J."/>
            <person name="Sedzielewska K."/>
            <person name="Noel J."/>
            <person name="Charron P."/>
            <person name="Farinelli L."/>
            <person name="Marton T."/>
            <person name="Kruger M."/>
            <person name="Pelin A."/>
            <person name="Brachmann A."/>
            <person name="Corradi N."/>
        </authorList>
    </citation>
    <scope>NUCLEOTIDE SEQUENCE [LARGE SCALE GENOMIC DNA]</scope>
    <source>
        <strain evidence="3 4">A5</strain>
    </source>
</reference>
<keyword evidence="1" id="KW-0812">Transmembrane</keyword>
<proteinExistence type="predicted"/>
<evidence type="ECO:0000313" key="4">
    <source>
        <dbReference type="Proteomes" id="UP000232722"/>
    </source>
</evidence>
<dbReference type="OrthoDB" id="10283159at2759"/>
<reference evidence="3 4" key="2">
    <citation type="submission" date="2017-09" db="EMBL/GenBank/DDBJ databases">
        <title>Extensive intraspecific genome diversity in a model arbuscular mycorrhizal fungus.</title>
        <authorList>
            <person name="Chen E.C."/>
            <person name="Morin E."/>
            <person name="Beaudet D."/>
            <person name="Noel J."/>
            <person name="Ndikumana S."/>
            <person name="Charron P."/>
            <person name="St-Onge C."/>
            <person name="Giorgi J."/>
            <person name="Grigoriev I.V."/>
            <person name="Roux C."/>
            <person name="Martin F.M."/>
            <person name="Corradi N."/>
        </authorList>
    </citation>
    <scope>NUCLEOTIDE SEQUENCE [LARGE SCALE GENOMIC DNA]</scope>
    <source>
        <strain evidence="3 4">A5</strain>
    </source>
</reference>
<evidence type="ECO:0008006" key="5">
    <source>
        <dbReference type="Google" id="ProtNLM"/>
    </source>
</evidence>
<evidence type="ECO:0000313" key="2">
    <source>
        <dbReference type="EMBL" id="CAB5359838.1"/>
    </source>
</evidence>
<name>A0A2N0NNH9_9GLOM</name>
<evidence type="ECO:0000313" key="3">
    <source>
        <dbReference type="EMBL" id="PKB96128.1"/>
    </source>
</evidence>
<protein>
    <recommendedName>
        <fullName evidence="5">Endonuclease/exonuclease/phosphatase domain-containing protein</fullName>
    </recommendedName>
</protein>
<dbReference type="EMBL" id="CAGKOT010000014">
    <property type="protein sequence ID" value="CAB5359838.1"/>
    <property type="molecule type" value="Genomic_DNA"/>
</dbReference>
<reference evidence="2" key="3">
    <citation type="submission" date="2020-05" db="EMBL/GenBank/DDBJ databases">
        <authorList>
            <person name="Rincon C."/>
            <person name="Sanders R I."/>
            <person name="Robbins C."/>
            <person name="Chaturvedi A."/>
        </authorList>
    </citation>
    <scope>NUCLEOTIDE SEQUENCE</scope>
    <source>
        <strain evidence="2">CHB12</strain>
    </source>
</reference>
<comment type="caution">
    <text evidence="3">The sequence shown here is derived from an EMBL/GenBank/DDBJ whole genome shotgun (WGS) entry which is preliminary data.</text>
</comment>
<sequence length="127" mass="14921">MEDNCRLPPYSLENKTEFLNTQTELLNRLKTARKDKIEVVLLGDFNDQFGTMGSSHAINHQLLIFLHNQDFIDCFASDPLTDKPLPTHFYSHYNVHKSSRIDYIWLSPTYNLLILIIIIFLFKNFKT</sequence>
<dbReference type="EMBL" id="LLXJ01004136">
    <property type="protein sequence ID" value="PKB96128.1"/>
    <property type="molecule type" value="Genomic_DNA"/>
</dbReference>
<evidence type="ECO:0000256" key="1">
    <source>
        <dbReference type="SAM" id="Phobius"/>
    </source>
</evidence>
<feature type="transmembrane region" description="Helical" evidence="1">
    <location>
        <begin position="103"/>
        <end position="122"/>
    </location>
</feature>
<organism evidence="3 4">
    <name type="scientific">Rhizophagus irregularis</name>
    <dbReference type="NCBI Taxonomy" id="588596"/>
    <lineage>
        <taxon>Eukaryota</taxon>
        <taxon>Fungi</taxon>
        <taxon>Fungi incertae sedis</taxon>
        <taxon>Mucoromycota</taxon>
        <taxon>Glomeromycotina</taxon>
        <taxon>Glomeromycetes</taxon>
        <taxon>Glomerales</taxon>
        <taxon>Glomeraceae</taxon>
        <taxon>Rhizophagus</taxon>
    </lineage>
</organism>
<dbReference type="SUPFAM" id="SSF56219">
    <property type="entry name" value="DNase I-like"/>
    <property type="match status" value="1"/>
</dbReference>
<dbReference type="InterPro" id="IPR036691">
    <property type="entry name" value="Endo/exonu/phosph_ase_sf"/>
</dbReference>
<dbReference type="Proteomes" id="UP000232722">
    <property type="component" value="Unassembled WGS sequence"/>
</dbReference>
<keyword evidence="1" id="KW-1133">Transmembrane helix</keyword>
<dbReference type="Proteomes" id="UP000684084">
    <property type="component" value="Unassembled WGS sequence"/>
</dbReference>
<keyword evidence="1" id="KW-0472">Membrane</keyword>
<accession>A0A2N0NNH9</accession>
<dbReference type="AlphaFoldDB" id="A0A2N0NNH9"/>